<sequence length="144" mass="15564">MIDIKLQTSRENSITRWEARAGSVAVAEVVEERQESAESAEAEEEAAEIRESEVLEWVSAAEERASAMAGESTAAEEWDDDMGKANIYRAQTIQAKLKGPTQGSPACAAPNGPVVVYTPTAIHFGTQSRTGEQLSRRQLRSAGL</sequence>
<gene>
    <name evidence="2" type="ORF">CB5_LOCUS17681</name>
</gene>
<reference evidence="2" key="1">
    <citation type="submission" date="2020-07" db="EMBL/GenBank/DDBJ databases">
        <authorList>
            <person name="Lin J."/>
        </authorList>
    </citation>
    <scope>NUCLEOTIDE SEQUENCE</scope>
</reference>
<accession>A0A6V7PUD4</accession>
<protein>
    <submittedName>
        <fullName evidence="2">Uncharacterized protein</fullName>
    </submittedName>
</protein>
<evidence type="ECO:0000313" key="2">
    <source>
        <dbReference type="EMBL" id="CAD1834470.1"/>
    </source>
</evidence>
<proteinExistence type="predicted"/>
<feature type="region of interest" description="Disordered" evidence="1">
    <location>
        <begin position="31"/>
        <end position="51"/>
    </location>
</feature>
<name>A0A6V7PUD4_ANACO</name>
<dbReference type="EMBL" id="LR862152">
    <property type="protein sequence ID" value="CAD1834470.1"/>
    <property type="molecule type" value="Genomic_DNA"/>
</dbReference>
<evidence type="ECO:0000256" key="1">
    <source>
        <dbReference type="SAM" id="MobiDB-lite"/>
    </source>
</evidence>
<organism evidence="2">
    <name type="scientific">Ananas comosus var. bracteatus</name>
    <name type="common">red pineapple</name>
    <dbReference type="NCBI Taxonomy" id="296719"/>
    <lineage>
        <taxon>Eukaryota</taxon>
        <taxon>Viridiplantae</taxon>
        <taxon>Streptophyta</taxon>
        <taxon>Embryophyta</taxon>
        <taxon>Tracheophyta</taxon>
        <taxon>Spermatophyta</taxon>
        <taxon>Magnoliopsida</taxon>
        <taxon>Liliopsida</taxon>
        <taxon>Poales</taxon>
        <taxon>Bromeliaceae</taxon>
        <taxon>Bromelioideae</taxon>
        <taxon>Ananas</taxon>
    </lineage>
</organism>
<dbReference type="AlphaFoldDB" id="A0A6V7PUD4"/>